<evidence type="ECO:0000256" key="1">
    <source>
        <dbReference type="ARBA" id="ARBA00022801"/>
    </source>
</evidence>
<reference evidence="3" key="1">
    <citation type="submission" date="2018-06" db="EMBL/GenBank/DDBJ databases">
        <title>Aestuariibacter litoralis strain KCTC 52945T.</title>
        <authorList>
            <person name="Li X."/>
            <person name="Salam N."/>
            <person name="Li J.-L."/>
            <person name="Chen Y.-M."/>
            <person name="Yang Z.-W."/>
            <person name="Zhang L.-Y."/>
            <person name="Han M.-X."/>
            <person name="Xiao M."/>
            <person name="Li W.-J."/>
        </authorList>
    </citation>
    <scope>NUCLEOTIDE SEQUENCE [LARGE SCALE GENOMIC DNA]</scope>
    <source>
        <strain evidence="3">KCTC 52945</strain>
    </source>
</reference>
<evidence type="ECO:0000313" key="2">
    <source>
        <dbReference type="EMBL" id="PZF76108.1"/>
    </source>
</evidence>
<dbReference type="SUPFAM" id="SSF56784">
    <property type="entry name" value="HAD-like"/>
    <property type="match status" value="1"/>
</dbReference>
<dbReference type="NCBIfam" id="TIGR01493">
    <property type="entry name" value="HAD-SF-IA-v2"/>
    <property type="match status" value="1"/>
</dbReference>
<dbReference type="EMBL" id="QKVK01000007">
    <property type="protein sequence ID" value="PZF76108.1"/>
    <property type="molecule type" value="Genomic_DNA"/>
</dbReference>
<dbReference type="GO" id="GO:0016787">
    <property type="term" value="F:hydrolase activity"/>
    <property type="evidence" value="ECO:0007669"/>
    <property type="project" value="UniProtKB-KW"/>
</dbReference>
<keyword evidence="3" id="KW-1185">Reference proteome</keyword>
<dbReference type="Gene3D" id="3.40.50.1000">
    <property type="entry name" value="HAD superfamily/HAD-like"/>
    <property type="match status" value="1"/>
</dbReference>
<dbReference type="InterPro" id="IPR023214">
    <property type="entry name" value="HAD_sf"/>
</dbReference>
<dbReference type="InterPro" id="IPR006439">
    <property type="entry name" value="HAD-SF_hydro_IA"/>
</dbReference>
<dbReference type="Gene3D" id="1.10.150.750">
    <property type="match status" value="1"/>
</dbReference>
<dbReference type="RefSeq" id="WP_111199494.1">
    <property type="nucleotide sequence ID" value="NZ_QKVK01000007.1"/>
</dbReference>
<dbReference type="Pfam" id="PF00702">
    <property type="entry name" value="Hydrolase"/>
    <property type="match status" value="1"/>
</dbReference>
<dbReference type="SFLD" id="SFLDG01129">
    <property type="entry name" value="C1.5:_HAD__Beta-PGM__Phosphata"/>
    <property type="match status" value="1"/>
</dbReference>
<proteinExistence type="predicted"/>
<dbReference type="InterPro" id="IPR036412">
    <property type="entry name" value="HAD-like_sf"/>
</dbReference>
<dbReference type="PANTHER" id="PTHR43316">
    <property type="entry name" value="HYDROLASE, HALOACID DELAHOGENASE-RELATED"/>
    <property type="match status" value="1"/>
</dbReference>
<keyword evidence="1 2" id="KW-0378">Hydrolase</keyword>
<dbReference type="SFLD" id="SFLDS00003">
    <property type="entry name" value="Haloacid_Dehalogenase"/>
    <property type="match status" value="1"/>
</dbReference>
<gene>
    <name evidence="2" type="ORF">DK847_15880</name>
</gene>
<protein>
    <submittedName>
        <fullName evidence="2">HAD family hydrolase</fullName>
    </submittedName>
</protein>
<organism evidence="2 3">
    <name type="scientific">Aestuariivirga litoralis</name>
    <dbReference type="NCBI Taxonomy" id="2650924"/>
    <lineage>
        <taxon>Bacteria</taxon>
        <taxon>Pseudomonadati</taxon>
        <taxon>Pseudomonadota</taxon>
        <taxon>Alphaproteobacteria</taxon>
        <taxon>Hyphomicrobiales</taxon>
        <taxon>Aestuariivirgaceae</taxon>
        <taxon>Aestuariivirga</taxon>
    </lineage>
</organism>
<accession>A0A2W2B7P2</accession>
<name>A0A2W2B7P2_9HYPH</name>
<evidence type="ECO:0000313" key="3">
    <source>
        <dbReference type="Proteomes" id="UP000248795"/>
    </source>
</evidence>
<comment type="caution">
    <text evidence="2">The sequence shown here is derived from an EMBL/GenBank/DDBJ whole genome shotgun (WGS) entry which is preliminary data.</text>
</comment>
<dbReference type="PANTHER" id="PTHR43316:SF3">
    <property type="entry name" value="HALOACID DEHALOGENASE, TYPE II (AFU_ORTHOLOGUE AFUA_2G07750)-RELATED"/>
    <property type="match status" value="1"/>
</dbReference>
<dbReference type="AlphaFoldDB" id="A0A2W2B7P2"/>
<dbReference type="Proteomes" id="UP000248795">
    <property type="component" value="Unassembled WGS sequence"/>
</dbReference>
<sequence>MALTDRKVMTFDVVGTLIDFETGILDYVQARAQAAGVTLTDKAILEAYAVAEDRQHHQTPRLPFPSMMAPMYHEMAEVLGLPDSNSDAEEFRLSIPHWPAFADSVPAMKRLKRRFHLVAMTNSDDWALSHFAKTLDNVFDDLVTAEMVGWNKPDPQVFAFTRGRLSTKGYAFGDILHVAQSQYHDIAVACRLGYQTCWIERRKGKQGTGATPTVQKVAIPDYHFGSLVELADAVDAGK</sequence>
<dbReference type="InterPro" id="IPR051540">
    <property type="entry name" value="S-2-haloacid_dehalogenase"/>
</dbReference>